<dbReference type="SUPFAM" id="SSF52058">
    <property type="entry name" value="L domain-like"/>
    <property type="match status" value="1"/>
</dbReference>
<sequence length="601" mass="68229">MFWLRDACTAGCDEQLDDAMPDWVYVLLEFVDHASLKRLSSVNRVVASSALRRVFLERSIVQVTATSEQVHVMLGRMALRPYLKGVEIRNAYRTPPSELSHVLHRVRLVRFSKDNALERTILQEAGVPDSDDDATSKRQRQVDNEEEQNGSVRRVRQRLNESEGHLSIHQVSLRVTELLKGWISILPATVNELDFGEFELDSLEWAAQFPHLKTLGFSGTCPKIDWSDLEVAKELESLELVPLFLRKLPDWSMFTTLRNLKIEVGAVSDITVLKGLPNLEVLHLANLPVKNLTPIFSLRKLKQLTLDSLGNDRRLRFDQDLDQLKDTPLFPEMVQLQVVFSNLPMATLISQCPNLVLLRHCGFPMCYWAPLKSNVNLESVTIDVDRVTDWSPLASLPRLRRFVITSVGLTVKSRLFVPGWDALEELVSPAWDDYETLASHARKLRTLTLMGWRSRDASPLAALKQASTLETLKVTFVPGQIDLSSLSELAQVKCLDLLNASIVSLEFLRKLRTLQVLRLSSPYGTAVRITDFRPLVALAQLRELVLTGRIEFRDRQAELLVDLPALRRVDLSMTGVGKDTKRRLQGHFDLFMSDSARSIEW</sequence>
<proteinExistence type="predicted"/>
<organism evidence="4 5">
    <name type="scientific">Pythium oligandrum</name>
    <name type="common">Mycoparasitic fungus</name>
    <dbReference type="NCBI Taxonomy" id="41045"/>
    <lineage>
        <taxon>Eukaryota</taxon>
        <taxon>Sar</taxon>
        <taxon>Stramenopiles</taxon>
        <taxon>Oomycota</taxon>
        <taxon>Peronosporomycetes</taxon>
        <taxon>Pythiales</taxon>
        <taxon>Pythiaceae</taxon>
        <taxon>Pythium</taxon>
    </lineage>
</organism>
<keyword evidence="1" id="KW-0433">Leucine-rich repeat</keyword>
<keyword evidence="2" id="KW-0677">Repeat</keyword>
<dbReference type="InterPro" id="IPR050836">
    <property type="entry name" value="SDS22/Internalin_LRR"/>
</dbReference>
<dbReference type="PANTHER" id="PTHR46652">
    <property type="entry name" value="LEUCINE-RICH REPEAT AND IQ DOMAIN-CONTAINING PROTEIN 1-RELATED"/>
    <property type="match status" value="1"/>
</dbReference>
<dbReference type="Proteomes" id="UP000794436">
    <property type="component" value="Unassembled WGS sequence"/>
</dbReference>
<dbReference type="PANTHER" id="PTHR46652:SF3">
    <property type="entry name" value="LEUCINE-RICH REPEAT-CONTAINING PROTEIN 9"/>
    <property type="match status" value="1"/>
</dbReference>
<dbReference type="AlphaFoldDB" id="A0A8K1CQE4"/>
<accession>A0A8K1CQE4</accession>
<evidence type="ECO:0000256" key="2">
    <source>
        <dbReference type="ARBA" id="ARBA00022737"/>
    </source>
</evidence>
<dbReference type="EMBL" id="SPLM01000004">
    <property type="protein sequence ID" value="TMW67615.1"/>
    <property type="molecule type" value="Genomic_DNA"/>
</dbReference>
<evidence type="ECO:0000313" key="5">
    <source>
        <dbReference type="Proteomes" id="UP000794436"/>
    </source>
</evidence>
<feature type="compositionally biased region" description="Basic and acidic residues" evidence="3">
    <location>
        <begin position="134"/>
        <end position="143"/>
    </location>
</feature>
<name>A0A8K1CQE4_PYTOL</name>
<protein>
    <submittedName>
        <fullName evidence="4">Uncharacterized protein</fullName>
    </submittedName>
</protein>
<gene>
    <name evidence="4" type="ORF">Poli38472_011235</name>
</gene>
<dbReference type="InterPro" id="IPR032675">
    <property type="entry name" value="LRR_dom_sf"/>
</dbReference>
<keyword evidence="5" id="KW-1185">Reference proteome</keyword>
<evidence type="ECO:0000256" key="1">
    <source>
        <dbReference type="ARBA" id="ARBA00022614"/>
    </source>
</evidence>
<dbReference type="Gene3D" id="3.80.10.10">
    <property type="entry name" value="Ribonuclease Inhibitor"/>
    <property type="match status" value="2"/>
</dbReference>
<comment type="caution">
    <text evidence="4">The sequence shown here is derived from an EMBL/GenBank/DDBJ whole genome shotgun (WGS) entry which is preliminary data.</text>
</comment>
<evidence type="ECO:0000313" key="4">
    <source>
        <dbReference type="EMBL" id="TMW67615.1"/>
    </source>
</evidence>
<reference evidence="4" key="1">
    <citation type="submission" date="2019-03" db="EMBL/GenBank/DDBJ databases">
        <title>Long read genome sequence of the mycoparasitic Pythium oligandrum ATCC 38472 isolated from sugarbeet rhizosphere.</title>
        <authorList>
            <person name="Gaulin E."/>
        </authorList>
    </citation>
    <scope>NUCLEOTIDE SEQUENCE</scope>
    <source>
        <strain evidence="4">ATCC 38472_TT</strain>
    </source>
</reference>
<feature type="region of interest" description="Disordered" evidence="3">
    <location>
        <begin position="124"/>
        <end position="153"/>
    </location>
</feature>
<evidence type="ECO:0000256" key="3">
    <source>
        <dbReference type="SAM" id="MobiDB-lite"/>
    </source>
</evidence>